<organism evidence="2 3">
    <name type="scientific">Diploptera punctata</name>
    <name type="common">Pacific beetle cockroach</name>
    <dbReference type="NCBI Taxonomy" id="6984"/>
    <lineage>
        <taxon>Eukaryota</taxon>
        <taxon>Metazoa</taxon>
        <taxon>Ecdysozoa</taxon>
        <taxon>Arthropoda</taxon>
        <taxon>Hexapoda</taxon>
        <taxon>Insecta</taxon>
        <taxon>Pterygota</taxon>
        <taxon>Neoptera</taxon>
        <taxon>Polyneoptera</taxon>
        <taxon>Dictyoptera</taxon>
        <taxon>Blattodea</taxon>
        <taxon>Blaberoidea</taxon>
        <taxon>Blaberidae</taxon>
        <taxon>Diplopterinae</taxon>
        <taxon>Diploptera</taxon>
    </lineage>
</organism>
<proteinExistence type="predicted"/>
<evidence type="ECO:0000313" key="3">
    <source>
        <dbReference type="Proteomes" id="UP001233999"/>
    </source>
</evidence>
<sequence length="52" mass="5775">KINHISTNLSRHTSSSNAKGNVTGLFRTAKSSYLLPDVSLPWFTLCVQKMHS</sequence>
<protein>
    <submittedName>
        <fullName evidence="2">Uncharacterized protein</fullName>
    </submittedName>
</protein>
<evidence type="ECO:0000313" key="2">
    <source>
        <dbReference type="EMBL" id="KAJ9599773.1"/>
    </source>
</evidence>
<dbReference type="EMBL" id="JASPKZ010000530">
    <property type="protein sequence ID" value="KAJ9599773.1"/>
    <property type="molecule type" value="Genomic_DNA"/>
</dbReference>
<feature type="non-terminal residue" evidence="2">
    <location>
        <position position="52"/>
    </location>
</feature>
<feature type="compositionally biased region" description="Polar residues" evidence="1">
    <location>
        <begin position="1"/>
        <end position="20"/>
    </location>
</feature>
<accession>A0AAD8ER97</accession>
<feature type="non-terminal residue" evidence="2">
    <location>
        <position position="1"/>
    </location>
</feature>
<keyword evidence="3" id="KW-1185">Reference proteome</keyword>
<reference evidence="2" key="1">
    <citation type="journal article" date="2023" name="IScience">
        <title>Live-bearing cockroach genome reveals convergent evolutionary mechanisms linked to viviparity in insects and beyond.</title>
        <authorList>
            <person name="Fouks B."/>
            <person name="Harrison M.C."/>
            <person name="Mikhailova A.A."/>
            <person name="Marchal E."/>
            <person name="English S."/>
            <person name="Carruthers M."/>
            <person name="Jennings E.C."/>
            <person name="Chiamaka E.L."/>
            <person name="Frigard R.A."/>
            <person name="Pippel M."/>
            <person name="Attardo G.M."/>
            <person name="Benoit J.B."/>
            <person name="Bornberg-Bauer E."/>
            <person name="Tobe S.S."/>
        </authorList>
    </citation>
    <scope>NUCLEOTIDE SEQUENCE</scope>
    <source>
        <strain evidence="2">Stay&amp;Tobe</strain>
    </source>
</reference>
<comment type="caution">
    <text evidence="2">The sequence shown here is derived from an EMBL/GenBank/DDBJ whole genome shotgun (WGS) entry which is preliminary data.</text>
</comment>
<evidence type="ECO:0000256" key="1">
    <source>
        <dbReference type="SAM" id="MobiDB-lite"/>
    </source>
</evidence>
<gene>
    <name evidence="2" type="ORF">L9F63_026378</name>
</gene>
<reference evidence="2" key="2">
    <citation type="submission" date="2023-05" db="EMBL/GenBank/DDBJ databases">
        <authorList>
            <person name="Fouks B."/>
        </authorList>
    </citation>
    <scope>NUCLEOTIDE SEQUENCE</scope>
    <source>
        <strain evidence="2">Stay&amp;Tobe</strain>
        <tissue evidence="2">Testes</tissue>
    </source>
</reference>
<feature type="region of interest" description="Disordered" evidence="1">
    <location>
        <begin position="1"/>
        <end position="21"/>
    </location>
</feature>
<dbReference type="AlphaFoldDB" id="A0AAD8ER97"/>
<name>A0AAD8ER97_DIPPU</name>
<dbReference type="Proteomes" id="UP001233999">
    <property type="component" value="Unassembled WGS sequence"/>
</dbReference>